<dbReference type="AlphaFoldDB" id="A0A1I1Z5P1"/>
<proteinExistence type="predicted"/>
<dbReference type="InterPro" id="IPR051535">
    <property type="entry name" value="Siderophore_ABC-ATPase"/>
</dbReference>
<evidence type="ECO:0000256" key="5">
    <source>
        <dbReference type="ARBA" id="ARBA00023004"/>
    </source>
</evidence>
<dbReference type="EMBL" id="FOMZ01000010">
    <property type="protein sequence ID" value="SFE27154.1"/>
    <property type="molecule type" value="Genomic_DNA"/>
</dbReference>
<keyword evidence="2" id="KW-0813">Transport</keyword>
<dbReference type="InterPro" id="IPR027417">
    <property type="entry name" value="P-loop_NTPase"/>
</dbReference>
<sequence>MFVRRARVRERDAPDRAERGRWPFTVPCVAELVEHGLTFRAPVTFLVGDNGSGKSTLVEAVAEAFGLDSYGGKLAAKRGHPEPGTTELGQRLNLETTPAGSRMLGGPRSKKQGFFLRAETAFRMTERLGGVPGYWEPDTSSMSHGEGFLTVFHEMMASPGFYVMDEPEAALSFTSCLRLVALLHQLGESGAQVVCSTHSPILASTPGADILEVGERGIDRVEWRYLELVDHWRRYLDNPDAYLRHLLDT</sequence>
<evidence type="ECO:0000256" key="3">
    <source>
        <dbReference type="ARBA" id="ARBA00022475"/>
    </source>
</evidence>
<keyword evidence="4" id="KW-0410">Iron transport</keyword>
<evidence type="ECO:0000313" key="9">
    <source>
        <dbReference type="EMBL" id="SFE27154.1"/>
    </source>
</evidence>
<keyword evidence="7" id="KW-0472">Membrane</keyword>
<comment type="subcellular location">
    <subcellularLocation>
        <location evidence="1">Cell membrane</location>
        <topology evidence="1">Peripheral membrane protein</topology>
    </subcellularLocation>
</comment>
<dbReference type="SMART" id="SM00382">
    <property type="entry name" value="AAA"/>
    <property type="match status" value="1"/>
</dbReference>
<dbReference type="PANTHER" id="PTHR42771">
    <property type="entry name" value="IRON(3+)-HYDROXAMATE IMPORT ATP-BINDING PROTEIN FHUC"/>
    <property type="match status" value="1"/>
</dbReference>
<dbReference type="GO" id="GO:0006826">
    <property type="term" value="P:iron ion transport"/>
    <property type="evidence" value="ECO:0007669"/>
    <property type="project" value="UniProtKB-KW"/>
</dbReference>
<evidence type="ECO:0000256" key="2">
    <source>
        <dbReference type="ARBA" id="ARBA00022448"/>
    </source>
</evidence>
<evidence type="ECO:0000313" key="10">
    <source>
        <dbReference type="Proteomes" id="UP000198716"/>
    </source>
</evidence>
<evidence type="ECO:0000256" key="6">
    <source>
        <dbReference type="ARBA" id="ARBA00023065"/>
    </source>
</evidence>
<evidence type="ECO:0000256" key="4">
    <source>
        <dbReference type="ARBA" id="ARBA00022496"/>
    </source>
</evidence>
<dbReference type="InterPro" id="IPR003593">
    <property type="entry name" value="AAA+_ATPase"/>
</dbReference>
<gene>
    <name evidence="9" type="ORF">SAMN04487819_11084</name>
</gene>
<dbReference type="InterPro" id="IPR038729">
    <property type="entry name" value="Rad50/SbcC_AAA"/>
</dbReference>
<keyword evidence="5" id="KW-0408">Iron</keyword>
<evidence type="ECO:0000259" key="8">
    <source>
        <dbReference type="SMART" id="SM00382"/>
    </source>
</evidence>
<dbReference type="Gene3D" id="3.40.50.300">
    <property type="entry name" value="P-loop containing nucleotide triphosphate hydrolases"/>
    <property type="match status" value="2"/>
</dbReference>
<reference evidence="10" key="1">
    <citation type="submission" date="2016-10" db="EMBL/GenBank/DDBJ databases">
        <authorList>
            <person name="Varghese N."/>
            <person name="Submissions S."/>
        </authorList>
    </citation>
    <scope>NUCLEOTIDE SEQUENCE [LARGE SCALE GENOMIC DNA]</scope>
    <source>
        <strain evidence="10">DSM 45004</strain>
    </source>
</reference>
<dbReference type="SUPFAM" id="SSF52540">
    <property type="entry name" value="P-loop containing nucleoside triphosphate hydrolases"/>
    <property type="match status" value="1"/>
</dbReference>
<keyword evidence="6" id="KW-0406">Ion transport</keyword>
<dbReference type="GO" id="GO:0005886">
    <property type="term" value="C:plasma membrane"/>
    <property type="evidence" value="ECO:0007669"/>
    <property type="project" value="UniProtKB-SubCell"/>
</dbReference>
<name>A0A1I1Z5P1_9ACTN</name>
<protein>
    <submittedName>
        <fullName evidence="9">Predicted ATPase</fullName>
    </submittedName>
</protein>
<organism evidence="9 10">
    <name type="scientific">Actinopolyspora alba</name>
    <dbReference type="NCBI Taxonomy" id="673379"/>
    <lineage>
        <taxon>Bacteria</taxon>
        <taxon>Bacillati</taxon>
        <taxon>Actinomycetota</taxon>
        <taxon>Actinomycetes</taxon>
        <taxon>Actinopolysporales</taxon>
        <taxon>Actinopolysporaceae</taxon>
        <taxon>Actinopolyspora</taxon>
        <taxon>Actinopolyspora alba group</taxon>
    </lineage>
</organism>
<dbReference type="PANTHER" id="PTHR42771:SF2">
    <property type="entry name" value="IRON(3+)-HYDROXAMATE IMPORT ATP-BINDING PROTEIN FHUC"/>
    <property type="match status" value="1"/>
</dbReference>
<keyword evidence="3" id="KW-1003">Cell membrane</keyword>
<evidence type="ECO:0000256" key="1">
    <source>
        <dbReference type="ARBA" id="ARBA00004202"/>
    </source>
</evidence>
<evidence type="ECO:0000256" key="7">
    <source>
        <dbReference type="ARBA" id="ARBA00023136"/>
    </source>
</evidence>
<dbReference type="Pfam" id="PF13476">
    <property type="entry name" value="AAA_23"/>
    <property type="match status" value="1"/>
</dbReference>
<dbReference type="Proteomes" id="UP000198716">
    <property type="component" value="Unassembled WGS sequence"/>
</dbReference>
<feature type="domain" description="AAA+ ATPase" evidence="8">
    <location>
        <begin position="40"/>
        <end position="227"/>
    </location>
</feature>
<dbReference type="RefSeq" id="WP_217641686.1">
    <property type="nucleotide sequence ID" value="NZ_FOMZ01000010.1"/>
</dbReference>
<dbReference type="GO" id="GO:0016887">
    <property type="term" value="F:ATP hydrolysis activity"/>
    <property type="evidence" value="ECO:0007669"/>
    <property type="project" value="InterPro"/>
</dbReference>
<dbReference type="GO" id="GO:0006302">
    <property type="term" value="P:double-strand break repair"/>
    <property type="evidence" value="ECO:0007669"/>
    <property type="project" value="InterPro"/>
</dbReference>
<keyword evidence="10" id="KW-1185">Reference proteome</keyword>
<accession>A0A1I1Z5P1</accession>